<dbReference type="STRING" id="865937.Gilli_2653"/>
<dbReference type="RefSeq" id="WP_006989576.1">
    <property type="nucleotide sequence ID" value="NZ_JH594606.1"/>
</dbReference>
<reference evidence="3" key="1">
    <citation type="journal article" date="2012" name="Stand. Genomic Sci.">
        <title>Genome sequence of the Antarctic rhodopsins-containing flavobacterium Gillisia limnaea type strain (R-8282(T)).</title>
        <authorList>
            <person name="Riedel T."/>
            <person name="Held B."/>
            <person name="Nolan M."/>
            <person name="Lucas S."/>
            <person name="Lapidus A."/>
            <person name="Tice H."/>
            <person name="Del Rio T.G."/>
            <person name="Cheng J.F."/>
            <person name="Han C."/>
            <person name="Tapia R."/>
            <person name="Goodwin L.A."/>
            <person name="Pitluck S."/>
            <person name="Liolios K."/>
            <person name="Mavromatis K."/>
            <person name="Pagani I."/>
            <person name="Ivanova N."/>
            <person name="Mikhailova N."/>
            <person name="Pati A."/>
            <person name="Chen A."/>
            <person name="Palaniappan K."/>
            <person name="Land M."/>
            <person name="Rohde M."/>
            <person name="Tindall B.J."/>
            <person name="Detter J.C."/>
            <person name="Goker M."/>
            <person name="Bristow J."/>
            <person name="Eisen J.A."/>
            <person name="Markowitz V."/>
            <person name="Hugenholtz P."/>
            <person name="Kyrpides N.C."/>
            <person name="Klenk H.P."/>
            <person name="Woyke T."/>
        </authorList>
    </citation>
    <scope>NUCLEOTIDE SEQUENCE [LARGE SCALE GENOMIC DNA]</scope>
    <source>
        <strain evidence="3">DSM 15749 / LMG 21470 / R-8282</strain>
    </source>
</reference>
<keyword evidence="1" id="KW-0472">Membrane</keyword>
<evidence type="ECO:0000313" key="3">
    <source>
        <dbReference type="Proteomes" id="UP000003844"/>
    </source>
</evidence>
<feature type="transmembrane region" description="Helical" evidence="1">
    <location>
        <begin position="72"/>
        <end position="92"/>
    </location>
</feature>
<keyword evidence="3" id="KW-1185">Reference proteome</keyword>
<evidence type="ECO:0000256" key="1">
    <source>
        <dbReference type="SAM" id="Phobius"/>
    </source>
</evidence>
<feature type="transmembrane region" description="Helical" evidence="1">
    <location>
        <begin position="15"/>
        <end position="38"/>
    </location>
</feature>
<dbReference type="eggNOG" id="ENOG50331UG">
    <property type="taxonomic scope" value="Bacteria"/>
</dbReference>
<accession>H2BYD0</accession>
<dbReference type="PROSITE" id="PS51257">
    <property type="entry name" value="PROKAR_LIPOPROTEIN"/>
    <property type="match status" value="1"/>
</dbReference>
<keyword evidence="1" id="KW-1133">Transmembrane helix</keyword>
<proteinExistence type="predicted"/>
<dbReference type="HOGENOM" id="CLU_168170_0_0_10"/>
<gene>
    <name evidence="2" type="ORF">Gilli_2653</name>
</gene>
<protein>
    <submittedName>
        <fullName evidence="2">Membrane protein</fullName>
    </submittedName>
</protein>
<dbReference type="OrthoDB" id="1467832at2"/>
<dbReference type="EMBL" id="JH594606">
    <property type="protein sequence ID" value="EHQ03269.1"/>
    <property type="molecule type" value="Genomic_DNA"/>
</dbReference>
<feature type="transmembrane region" description="Helical" evidence="1">
    <location>
        <begin position="50"/>
        <end position="66"/>
    </location>
</feature>
<dbReference type="Proteomes" id="UP000003844">
    <property type="component" value="Unassembled WGS sequence"/>
</dbReference>
<sequence length="93" mass="10213">MKLYQKLFADFDEMYLAHATLGIIASSCIGSIAAMLILMKGHAFINMFELFLVVVVCMGFNAAVLAQMKPKFVFNALILSLGVSILLIIINLI</sequence>
<dbReference type="AlphaFoldDB" id="H2BYD0"/>
<keyword evidence="1" id="KW-0812">Transmembrane</keyword>
<name>H2BYD0_GILLR</name>
<organism evidence="2 3">
    <name type="scientific">Gillisia limnaea (strain DSM 15749 / LMG 21470 / R-8282)</name>
    <dbReference type="NCBI Taxonomy" id="865937"/>
    <lineage>
        <taxon>Bacteria</taxon>
        <taxon>Pseudomonadati</taxon>
        <taxon>Bacteroidota</taxon>
        <taxon>Flavobacteriia</taxon>
        <taxon>Flavobacteriales</taxon>
        <taxon>Flavobacteriaceae</taxon>
        <taxon>Gillisia</taxon>
    </lineage>
</organism>
<evidence type="ECO:0000313" key="2">
    <source>
        <dbReference type="EMBL" id="EHQ03269.1"/>
    </source>
</evidence>